<proteinExistence type="predicted"/>
<evidence type="ECO:0000313" key="2">
    <source>
        <dbReference type="EMBL" id="MDT3766500.1"/>
    </source>
</evidence>
<feature type="compositionally biased region" description="Basic and acidic residues" evidence="1">
    <location>
        <begin position="20"/>
        <end position="30"/>
    </location>
</feature>
<dbReference type="Proteomes" id="UP001247542">
    <property type="component" value="Unassembled WGS sequence"/>
</dbReference>
<comment type="caution">
    <text evidence="2">The sequence shown here is derived from an EMBL/GenBank/DDBJ whole genome shotgun (WGS) entry which is preliminary data.</text>
</comment>
<feature type="compositionally biased region" description="Polar residues" evidence="1">
    <location>
        <begin position="1"/>
        <end position="10"/>
    </location>
</feature>
<feature type="region of interest" description="Disordered" evidence="1">
    <location>
        <begin position="1"/>
        <end position="30"/>
    </location>
</feature>
<evidence type="ECO:0000313" key="3">
    <source>
        <dbReference type="Proteomes" id="UP001247542"/>
    </source>
</evidence>
<reference evidence="2 3" key="1">
    <citation type="submission" date="2023-06" db="EMBL/GenBank/DDBJ databases">
        <title>Draft genome sequence of Gleimia hominis type strain CCUG 57540T.</title>
        <authorList>
            <person name="Salva-Serra F."/>
            <person name="Cardew S."/>
            <person name="Jensie Markopoulos S."/>
            <person name="Ohlen M."/>
            <person name="Inganas E."/>
            <person name="Svensson-Stadler L."/>
            <person name="Moore E.R.B."/>
        </authorList>
    </citation>
    <scope>NUCLEOTIDE SEQUENCE [LARGE SCALE GENOMIC DNA]</scope>
    <source>
        <strain evidence="2 3">CCUG 57540</strain>
    </source>
</reference>
<name>A0ABU3I7Z1_9ACTO</name>
<dbReference type="EMBL" id="JASXSX010000001">
    <property type="protein sequence ID" value="MDT3766500.1"/>
    <property type="molecule type" value="Genomic_DNA"/>
</dbReference>
<gene>
    <name evidence="2" type="ORF">QS713_00215</name>
</gene>
<sequence length="424" mass="46810">MSFSKPNRPQNNEEEQGNAEPDRIPISERMAKLDDEPLSLEPAPTLADLFAQGTPQVGDVNQDVHGPTLTVTQAGALQATDVRAAVDVAGVDFAHADHLDPAKGEDHHLLLVHESVDPRELEALAVSIWDDAGWIEPGVLRLTRDARLRGPWRVDNTVRRTLGTPTSYNQAWVVDVAQTRTDPAPEVLRKVDDLAAAFPEGMPTGFELEILEALRRIARRLAGAIRINTSGRILEPDADSAVTMSVFSPRWVEENDLTELLKGYLPDIVNVSELASLPPIDSPQRVQTREEVAKAIDIPENEFTQAAQVARIADEKAAREDFVVRGYALVASAGNTSRIQITATPADYIPPTLRFEQWPQGRAVEYQIMWIPPQVYRKSLSKPGRAVRLERIRVKDQIESLAGTIARATAGQVLDEDQFLVAFE</sequence>
<protein>
    <recommendedName>
        <fullName evidence="4">DUF2303 family protein</fullName>
    </recommendedName>
</protein>
<accession>A0ABU3I7Z1</accession>
<organism evidence="2 3">
    <name type="scientific">Gleimia hominis</name>
    <dbReference type="NCBI Taxonomy" id="595468"/>
    <lineage>
        <taxon>Bacteria</taxon>
        <taxon>Bacillati</taxon>
        <taxon>Actinomycetota</taxon>
        <taxon>Actinomycetes</taxon>
        <taxon>Actinomycetales</taxon>
        <taxon>Actinomycetaceae</taxon>
        <taxon>Gleimia</taxon>
    </lineage>
</organism>
<dbReference type="RefSeq" id="WP_313271461.1">
    <property type="nucleotide sequence ID" value="NZ_JASXSX010000001.1"/>
</dbReference>
<keyword evidence="3" id="KW-1185">Reference proteome</keyword>
<evidence type="ECO:0000256" key="1">
    <source>
        <dbReference type="SAM" id="MobiDB-lite"/>
    </source>
</evidence>
<evidence type="ECO:0008006" key="4">
    <source>
        <dbReference type="Google" id="ProtNLM"/>
    </source>
</evidence>